<evidence type="ECO:0000256" key="1">
    <source>
        <dbReference type="ARBA" id="ARBA00004141"/>
    </source>
</evidence>
<dbReference type="Pfam" id="PF01151">
    <property type="entry name" value="ELO"/>
    <property type="match status" value="1"/>
</dbReference>
<evidence type="ECO:0000256" key="9">
    <source>
        <dbReference type="ARBA" id="ARBA00023160"/>
    </source>
</evidence>
<evidence type="ECO:0000256" key="5">
    <source>
        <dbReference type="ARBA" id="ARBA00022832"/>
    </source>
</evidence>
<evidence type="ECO:0000256" key="8">
    <source>
        <dbReference type="ARBA" id="ARBA00023136"/>
    </source>
</evidence>
<keyword evidence="3 10" id="KW-0808">Transferase</keyword>
<evidence type="ECO:0000256" key="10">
    <source>
        <dbReference type="RuleBase" id="RU361115"/>
    </source>
</evidence>
<keyword evidence="5 10" id="KW-0276">Fatty acid metabolism</keyword>
<comment type="caution">
    <text evidence="11">The sequence shown here is derived from an EMBL/GenBank/DDBJ whole genome shotgun (WGS) entry which is preliminary data.</text>
</comment>
<dbReference type="Proteomes" id="UP001497382">
    <property type="component" value="Unassembled WGS sequence"/>
</dbReference>
<feature type="transmembrane region" description="Helical" evidence="10">
    <location>
        <begin position="230"/>
        <end position="248"/>
    </location>
</feature>
<dbReference type="PROSITE" id="PS01188">
    <property type="entry name" value="ELO"/>
    <property type="match status" value="1"/>
</dbReference>
<evidence type="ECO:0000256" key="2">
    <source>
        <dbReference type="ARBA" id="ARBA00022516"/>
    </source>
</evidence>
<dbReference type="EMBL" id="CAXIEN010000032">
    <property type="protein sequence ID" value="CAL1268315.1"/>
    <property type="molecule type" value="Genomic_DNA"/>
</dbReference>
<accession>A0AAV1ZCW9</accession>
<keyword evidence="12" id="KW-1185">Reference proteome</keyword>
<feature type="transmembrane region" description="Helical" evidence="10">
    <location>
        <begin position="20"/>
        <end position="38"/>
    </location>
</feature>
<dbReference type="InterPro" id="IPR002076">
    <property type="entry name" value="ELO_fam"/>
</dbReference>
<comment type="subcellular location">
    <subcellularLocation>
        <location evidence="1">Membrane</location>
        <topology evidence="1">Multi-pass membrane protein</topology>
    </subcellularLocation>
</comment>
<dbReference type="GO" id="GO:0034626">
    <property type="term" value="P:fatty acid elongation, polyunsaturated fatty acid"/>
    <property type="evidence" value="ECO:0007669"/>
    <property type="project" value="TreeGrafter"/>
</dbReference>
<feature type="transmembrane region" description="Helical" evidence="10">
    <location>
        <begin position="59"/>
        <end position="85"/>
    </location>
</feature>
<evidence type="ECO:0000313" key="11">
    <source>
        <dbReference type="EMBL" id="CAL1268315.1"/>
    </source>
</evidence>
<evidence type="ECO:0000256" key="6">
    <source>
        <dbReference type="ARBA" id="ARBA00022989"/>
    </source>
</evidence>
<feature type="transmembrane region" description="Helical" evidence="10">
    <location>
        <begin position="159"/>
        <end position="186"/>
    </location>
</feature>
<dbReference type="GO" id="GO:0042761">
    <property type="term" value="P:very long-chain fatty acid biosynthetic process"/>
    <property type="evidence" value="ECO:0007669"/>
    <property type="project" value="TreeGrafter"/>
</dbReference>
<evidence type="ECO:0000256" key="3">
    <source>
        <dbReference type="ARBA" id="ARBA00022679"/>
    </source>
</evidence>
<keyword evidence="7 10" id="KW-0443">Lipid metabolism</keyword>
<proteinExistence type="inferred from homology"/>
<keyword evidence="6 10" id="KW-1133">Transmembrane helix</keyword>
<reference evidence="11 12" key="1">
    <citation type="submission" date="2024-04" db="EMBL/GenBank/DDBJ databases">
        <authorList>
            <person name="Rising A."/>
            <person name="Reimegard J."/>
            <person name="Sonavane S."/>
            <person name="Akerstrom W."/>
            <person name="Nylinder S."/>
            <person name="Hedman E."/>
            <person name="Kallberg Y."/>
        </authorList>
    </citation>
    <scope>NUCLEOTIDE SEQUENCE [LARGE SCALE GENOMIC DNA]</scope>
</reference>
<dbReference type="GO" id="GO:0009922">
    <property type="term" value="F:fatty acid elongase activity"/>
    <property type="evidence" value="ECO:0007669"/>
    <property type="project" value="UniProtKB-EC"/>
</dbReference>
<evidence type="ECO:0000256" key="4">
    <source>
        <dbReference type="ARBA" id="ARBA00022692"/>
    </source>
</evidence>
<comment type="catalytic activity">
    <reaction evidence="10">
        <text>a very-long-chain acyl-CoA + malonyl-CoA + H(+) = a very-long-chain 3-oxoacyl-CoA + CO2 + CoA</text>
        <dbReference type="Rhea" id="RHEA:32727"/>
        <dbReference type="ChEBI" id="CHEBI:15378"/>
        <dbReference type="ChEBI" id="CHEBI:16526"/>
        <dbReference type="ChEBI" id="CHEBI:57287"/>
        <dbReference type="ChEBI" id="CHEBI:57384"/>
        <dbReference type="ChEBI" id="CHEBI:90725"/>
        <dbReference type="ChEBI" id="CHEBI:90736"/>
        <dbReference type="EC" id="2.3.1.199"/>
    </reaction>
</comment>
<evidence type="ECO:0000313" key="12">
    <source>
        <dbReference type="Proteomes" id="UP001497382"/>
    </source>
</evidence>
<dbReference type="GO" id="GO:0019367">
    <property type="term" value="P:fatty acid elongation, saturated fatty acid"/>
    <property type="evidence" value="ECO:0007669"/>
    <property type="project" value="TreeGrafter"/>
</dbReference>
<dbReference type="InterPro" id="IPR030457">
    <property type="entry name" value="ELO_CS"/>
</dbReference>
<feature type="transmembrane region" description="Helical" evidence="10">
    <location>
        <begin position="105"/>
        <end position="127"/>
    </location>
</feature>
<sequence>MSLMESINNFLFHPDIQEKFMVKHASVSYTIILVYVLYTKIFGPLMMSNRNAFKLNNIMVIYNLLLSAANAYLAAKCIEVLIKYWDVRCGFKKSLAYEELMKEEGIYVWLLYLLKHVELIDTVFFVLRKKFNQITFLHVFHHSTVVLIFWWVLKTNEVGFYLFITVSINNSIHVIMYLYYGLAAIGPHMQKYLWWKKYLTTMQITQFVVILAYMMYGFLSGCETLNTSEMVLFCTIFSFLVLFFNYYFTNFSKKS</sequence>
<keyword evidence="9 10" id="KW-0275">Fatty acid biosynthesis</keyword>
<name>A0AAV1ZCW9_9ARAC</name>
<dbReference type="GO" id="GO:0005789">
    <property type="term" value="C:endoplasmic reticulum membrane"/>
    <property type="evidence" value="ECO:0007669"/>
    <property type="project" value="TreeGrafter"/>
</dbReference>
<feature type="transmembrane region" description="Helical" evidence="10">
    <location>
        <begin position="198"/>
        <end position="218"/>
    </location>
</feature>
<keyword evidence="2 10" id="KW-0444">Lipid biosynthesis</keyword>
<dbReference type="GO" id="GO:0034625">
    <property type="term" value="P:fatty acid elongation, monounsaturated fatty acid"/>
    <property type="evidence" value="ECO:0007669"/>
    <property type="project" value="TreeGrafter"/>
</dbReference>
<comment type="similarity">
    <text evidence="10">Belongs to the ELO family.</text>
</comment>
<evidence type="ECO:0000256" key="7">
    <source>
        <dbReference type="ARBA" id="ARBA00023098"/>
    </source>
</evidence>
<dbReference type="GO" id="GO:0030148">
    <property type="term" value="P:sphingolipid biosynthetic process"/>
    <property type="evidence" value="ECO:0007669"/>
    <property type="project" value="TreeGrafter"/>
</dbReference>
<gene>
    <name evidence="11" type="ORF">LARSCL_LOCUS4102</name>
</gene>
<keyword evidence="4 10" id="KW-0812">Transmembrane</keyword>
<protein>
    <recommendedName>
        <fullName evidence="10">Elongation of very long chain fatty acids protein</fullName>
        <ecNumber evidence="10">2.3.1.199</ecNumber>
    </recommendedName>
    <alternativeName>
        <fullName evidence="10">Very-long-chain 3-oxoacyl-CoA synthase</fullName>
    </alternativeName>
</protein>
<dbReference type="EC" id="2.3.1.199" evidence="10"/>
<organism evidence="11 12">
    <name type="scientific">Larinioides sclopetarius</name>
    <dbReference type="NCBI Taxonomy" id="280406"/>
    <lineage>
        <taxon>Eukaryota</taxon>
        <taxon>Metazoa</taxon>
        <taxon>Ecdysozoa</taxon>
        <taxon>Arthropoda</taxon>
        <taxon>Chelicerata</taxon>
        <taxon>Arachnida</taxon>
        <taxon>Araneae</taxon>
        <taxon>Araneomorphae</taxon>
        <taxon>Entelegynae</taxon>
        <taxon>Araneoidea</taxon>
        <taxon>Araneidae</taxon>
        <taxon>Larinioides</taxon>
    </lineage>
</organism>
<feature type="transmembrane region" description="Helical" evidence="10">
    <location>
        <begin position="134"/>
        <end position="153"/>
    </location>
</feature>
<dbReference type="AlphaFoldDB" id="A0AAV1ZCW9"/>
<keyword evidence="8 10" id="KW-0472">Membrane</keyword>
<dbReference type="PANTHER" id="PTHR11157:SF126">
    <property type="entry name" value="ELONGATION OF VERY LONG CHAIN FATTY ACIDS PROTEIN"/>
    <property type="match status" value="1"/>
</dbReference>
<dbReference type="PANTHER" id="PTHR11157">
    <property type="entry name" value="FATTY ACID ACYL TRANSFERASE-RELATED"/>
    <property type="match status" value="1"/>
</dbReference>